<evidence type="ECO:0000313" key="2">
    <source>
        <dbReference type="Proteomes" id="UP001470023"/>
    </source>
</evidence>
<organism evidence="1 2">
    <name type="scientific">Streptomyces sp. 900105245</name>
    <dbReference type="NCBI Taxonomy" id="3154379"/>
    <lineage>
        <taxon>Bacteria</taxon>
        <taxon>Bacillati</taxon>
        <taxon>Actinomycetota</taxon>
        <taxon>Actinomycetes</taxon>
        <taxon>Kitasatosporales</taxon>
        <taxon>Streptomycetaceae</taxon>
        <taxon>Streptomyces</taxon>
    </lineage>
</organism>
<protein>
    <recommendedName>
        <fullName evidence="3">Secreted protein</fullName>
    </recommendedName>
</protein>
<dbReference type="Proteomes" id="UP001470023">
    <property type="component" value="Unassembled WGS sequence"/>
</dbReference>
<evidence type="ECO:0008006" key="3">
    <source>
        <dbReference type="Google" id="ProtNLM"/>
    </source>
</evidence>
<comment type="caution">
    <text evidence="1">The sequence shown here is derived from an EMBL/GenBank/DDBJ whole genome shotgun (WGS) entry which is preliminary data.</text>
</comment>
<evidence type="ECO:0000313" key="1">
    <source>
        <dbReference type="EMBL" id="MER6433403.1"/>
    </source>
</evidence>
<name>A0ABV1UI62_9ACTN</name>
<dbReference type="RefSeq" id="WP_123439198.1">
    <property type="nucleotide sequence ID" value="NZ_JBEOYA010000055.1"/>
</dbReference>
<dbReference type="EMBL" id="JBEPAZ010000059">
    <property type="protein sequence ID" value="MER6433403.1"/>
    <property type="molecule type" value="Genomic_DNA"/>
</dbReference>
<reference evidence="1 2" key="1">
    <citation type="submission" date="2024-06" db="EMBL/GenBank/DDBJ databases">
        <title>The Natural Products Discovery Center: Release of the First 8490 Sequenced Strains for Exploring Actinobacteria Biosynthetic Diversity.</title>
        <authorList>
            <person name="Kalkreuter E."/>
            <person name="Kautsar S.A."/>
            <person name="Yang D."/>
            <person name="Bader C.D."/>
            <person name="Teijaro C.N."/>
            <person name="Fluegel L."/>
            <person name="Davis C.M."/>
            <person name="Simpson J.R."/>
            <person name="Lauterbach L."/>
            <person name="Steele A.D."/>
            <person name="Gui C."/>
            <person name="Meng S."/>
            <person name="Li G."/>
            <person name="Viehrig K."/>
            <person name="Ye F."/>
            <person name="Su P."/>
            <person name="Kiefer A.F."/>
            <person name="Nichols A."/>
            <person name="Cepeda A.J."/>
            <person name="Yan W."/>
            <person name="Fan B."/>
            <person name="Jiang Y."/>
            <person name="Adhikari A."/>
            <person name="Zheng C.-J."/>
            <person name="Schuster L."/>
            <person name="Cowan T.M."/>
            <person name="Smanski M.J."/>
            <person name="Chevrette M.G."/>
            <person name="De Carvalho L.P.S."/>
            <person name="Shen B."/>
        </authorList>
    </citation>
    <scope>NUCLEOTIDE SEQUENCE [LARGE SCALE GENOMIC DNA]</scope>
    <source>
        <strain evidence="1 2">NPDC001166</strain>
    </source>
</reference>
<keyword evidence="2" id="KW-1185">Reference proteome</keyword>
<proteinExistence type="predicted"/>
<gene>
    <name evidence="1" type="ORF">ABT272_37635</name>
</gene>
<sequence>MSDQQASAALTAAAVVAVVLVARAAVLHQGGRGPTARAVLRLRRRFATGTADAAPSAAGVADDAFIPVLEAEQHVYGYWQKVRTRSEPPE</sequence>
<accession>A0ABV1UI62</accession>